<evidence type="ECO:0000259" key="5">
    <source>
        <dbReference type="PROSITE" id="PS51930"/>
    </source>
</evidence>
<dbReference type="HOGENOM" id="CLU_064903_3_2_0"/>
<gene>
    <name evidence="6" type="ordered locus">Tlie_0201</name>
</gene>
<dbReference type="InterPro" id="IPR037233">
    <property type="entry name" value="CcmK-like_sf"/>
</dbReference>
<dbReference type="Proteomes" id="UP000005868">
    <property type="component" value="Chromosome"/>
</dbReference>
<keyword evidence="2" id="KW-1283">Bacterial microcompartment</keyword>
<dbReference type="eggNOG" id="COG4577">
    <property type="taxonomic scope" value="Bacteria"/>
</dbReference>
<dbReference type="SUPFAM" id="SSF143414">
    <property type="entry name" value="CcmK-like"/>
    <property type="match status" value="1"/>
</dbReference>
<dbReference type="InterPro" id="IPR000249">
    <property type="entry name" value="BMC_dom"/>
</dbReference>
<dbReference type="PANTHER" id="PTHR33941:SF11">
    <property type="entry name" value="BACTERIAL MICROCOMPARTMENT SHELL PROTEIN PDUJ"/>
    <property type="match status" value="1"/>
</dbReference>
<dbReference type="PROSITE" id="PS51930">
    <property type="entry name" value="BMC_2"/>
    <property type="match status" value="1"/>
</dbReference>
<evidence type="ECO:0000313" key="6">
    <source>
        <dbReference type="EMBL" id="AER65945.1"/>
    </source>
</evidence>
<name>G7V6B6_THELD</name>
<dbReference type="Gene3D" id="3.30.70.1710">
    <property type="match status" value="1"/>
</dbReference>
<dbReference type="CDD" id="cd07045">
    <property type="entry name" value="BMC_CcmK_like"/>
    <property type="match status" value="1"/>
</dbReference>
<keyword evidence="7" id="KW-1185">Reference proteome</keyword>
<dbReference type="PANTHER" id="PTHR33941">
    <property type="entry name" value="PROPANEDIOL UTILIZATION PROTEIN PDUA"/>
    <property type="match status" value="1"/>
</dbReference>
<dbReference type="Pfam" id="PF00936">
    <property type="entry name" value="BMC"/>
    <property type="match status" value="1"/>
</dbReference>
<evidence type="ECO:0000256" key="2">
    <source>
        <dbReference type="ARBA" id="ARBA00024446"/>
    </source>
</evidence>
<dbReference type="AlphaFoldDB" id="G7V6B6"/>
<reference evidence="7" key="1">
    <citation type="submission" date="2011-10" db="EMBL/GenBank/DDBJ databases">
        <title>The complete genome of chromosome of Thermovirga lienii DSM 17291.</title>
        <authorList>
            <consortium name="US DOE Joint Genome Institute (JGI-PGF)"/>
            <person name="Lucas S."/>
            <person name="Copeland A."/>
            <person name="Lapidus A."/>
            <person name="Glavina del Rio T."/>
            <person name="Dalin E."/>
            <person name="Tice H."/>
            <person name="Bruce D."/>
            <person name="Goodwin L."/>
            <person name="Pitluck S."/>
            <person name="Peters L."/>
            <person name="Mikhailova N."/>
            <person name="Saunders E."/>
            <person name="Kyrpides N."/>
            <person name="Mavromatis K."/>
            <person name="Ivanova N."/>
            <person name="Last F.I."/>
            <person name="Brettin T."/>
            <person name="Detter J.C."/>
            <person name="Han C."/>
            <person name="Larimer F."/>
            <person name="Land M."/>
            <person name="Hauser L."/>
            <person name="Markowitz V."/>
            <person name="Cheng J.-F."/>
            <person name="Hugenholtz P."/>
            <person name="Woyke T."/>
            <person name="Wu D."/>
            <person name="Spring S."/>
            <person name="Schroeder M."/>
            <person name="Brambilla E.-M."/>
            <person name="Klenk H.-P."/>
            <person name="Eisen J.A."/>
        </authorList>
    </citation>
    <scope>NUCLEOTIDE SEQUENCE [LARGE SCALE GENOMIC DNA]</scope>
    <source>
        <strain evidence="7">ATCC BAA-1197 / DSM 17291 / Cas60314</strain>
    </source>
</reference>
<feature type="compositionally biased region" description="Basic and acidic residues" evidence="4">
    <location>
        <begin position="102"/>
        <end position="180"/>
    </location>
</feature>
<evidence type="ECO:0000256" key="4">
    <source>
        <dbReference type="SAM" id="MobiDB-lite"/>
    </source>
</evidence>
<dbReference type="EMBL" id="CP003096">
    <property type="protein sequence ID" value="AER65945.1"/>
    <property type="molecule type" value="Genomic_DNA"/>
</dbReference>
<evidence type="ECO:0000256" key="3">
    <source>
        <dbReference type="PROSITE-ProRule" id="PRU01278"/>
    </source>
</evidence>
<reference evidence="6 7" key="2">
    <citation type="journal article" date="2012" name="Stand. Genomic Sci.">
        <title>Genome sequence of the moderately thermophilic, amino-acid-degrading and sulfur-reducing bacterium Thermovirga lienii type strain (Cas60314(T)).</title>
        <authorList>
            <person name="Goker M."/>
            <person name="Saunders E."/>
            <person name="Lapidus A."/>
            <person name="Nolan M."/>
            <person name="Lucas S."/>
            <person name="Hammon N."/>
            <person name="Deshpande S."/>
            <person name="Cheng J.F."/>
            <person name="Han C."/>
            <person name="Tapia R."/>
            <person name="Goodwin L.A."/>
            <person name="Pitluck S."/>
            <person name="Liolios K."/>
            <person name="Mavromatis K."/>
            <person name="Pagani I."/>
            <person name="Ivanova N."/>
            <person name="Mikhailova N."/>
            <person name="Pati A."/>
            <person name="Chen A."/>
            <person name="Palaniappan K."/>
            <person name="Land M."/>
            <person name="Chang Y.J."/>
            <person name="Jeffries C.D."/>
            <person name="Brambilla E.M."/>
            <person name="Rohde M."/>
            <person name="Spring S."/>
            <person name="Detter J.C."/>
            <person name="Woyke T."/>
            <person name="Bristow J."/>
            <person name="Eisen J.A."/>
            <person name="Markowitz V."/>
            <person name="Hugenholtz P."/>
            <person name="Kyrpides N.C."/>
            <person name="Klenk H.P."/>
        </authorList>
    </citation>
    <scope>NUCLEOTIDE SEQUENCE [LARGE SCALE GENOMIC DNA]</scope>
    <source>
        <strain evidence="7">ATCC BAA-1197 / DSM 17291 / Cas60314</strain>
    </source>
</reference>
<evidence type="ECO:0000313" key="7">
    <source>
        <dbReference type="Proteomes" id="UP000005868"/>
    </source>
</evidence>
<comment type="similarity">
    <text evidence="3">Belongs to the bacterial microcompartments protein family.</text>
</comment>
<organism evidence="6 7">
    <name type="scientific">Thermovirga lienii (strain ATCC BAA-1197 / DSM 17291 / Cas60314)</name>
    <dbReference type="NCBI Taxonomy" id="580340"/>
    <lineage>
        <taxon>Bacteria</taxon>
        <taxon>Thermotogati</taxon>
        <taxon>Synergistota</taxon>
        <taxon>Synergistia</taxon>
        <taxon>Synergistales</taxon>
        <taxon>Thermovirgaceae</taxon>
        <taxon>Thermovirga</taxon>
    </lineage>
</organism>
<accession>G7V6B6</accession>
<feature type="region of interest" description="Disordered" evidence="4">
    <location>
        <begin position="98"/>
        <end position="196"/>
    </location>
</feature>
<dbReference type="InterPro" id="IPR050575">
    <property type="entry name" value="BMC_shell"/>
</dbReference>
<sequence length="196" mass="21202">MSDSHAAVGFIETVGLAAAIEAADAACKTANIKLIGRENSRGSGMITIKIRGEVSAVKSALLSAHAAASKVNKVVSVSIIPRPGAALEPVMVYNKETLSAEGQRKAEDEKESETKPQKEEKEQKTEKTSEAKETEAETEASKEEKEQKPVEPSEVKEVETEPKKEEKETLAEETKEDKPTKKTTRGKGKGRKKPSK</sequence>
<evidence type="ECO:0000256" key="1">
    <source>
        <dbReference type="ARBA" id="ARBA00024322"/>
    </source>
</evidence>
<dbReference type="OrthoDB" id="9812608at2"/>
<dbReference type="STRING" id="580340.Tlie_0201"/>
<comment type="subcellular location">
    <subcellularLocation>
        <location evidence="1">Bacterial microcompartment</location>
    </subcellularLocation>
</comment>
<proteinExistence type="inferred from homology"/>
<dbReference type="InterPro" id="IPR044872">
    <property type="entry name" value="CcmK/CsoS1_BMC"/>
</dbReference>
<feature type="compositionally biased region" description="Basic residues" evidence="4">
    <location>
        <begin position="181"/>
        <end position="196"/>
    </location>
</feature>
<dbReference type="KEGG" id="tli:Tlie_0201"/>
<protein>
    <submittedName>
        <fullName evidence="6">Microcompartments protein</fullName>
    </submittedName>
</protein>
<dbReference type="SMART" id="SM00877">
    <property type="entry name" value="BMC"/>
    <property type="match status" value="1"/>
</dbReference>
<feature type="domain" description="BMC" evidence="5">
    <location>
        <begin position="7"/>
        <end position="92"/>
    </location>
</feature>
<dbReference type="GO" id="GO:0031469">
    <property type="term" value="C:bacterial microcompartment"/>
    <property type="evidence" value="ECO:0007669"/>
    <property type="project" value="UniProtKB-SubCell"/>
</dbReference>